<dbReference type="GO" id="GO:0016787">
    <property type="term" value="F:hydrolase activity"/>
    <property type="evidence" value="ECO:0007669"/>
    <property type="project" value="UniProtKB-KW"/>
</dbReference>
<protein>
    <submittedName>
        <fullName evidence="3">NUDIX hydrolase</fullName>
    </submittedName>
</protein>
<dbReference type="Pfam" id="PF00300">
    <property type="entry name" value="His_Phos_1"/>
    <property type="match status" value="1"/>
</dbReference>
<dbReference type="InterPro" id="IPR013078">
    <property type="entry name" value="His_Pase_superF_clade-1"/>
</dbReference>
<dbReference type="InterPro" id="IPR029033">
    <property type="entry name" value="His_PPase_superfam"/>
</dbReference>
<dbReference type="Gene3D" id="3.40.50.1240">
    <property type="entry name" value="Phosphoglycerate mutase-like"/>
    <property type="match status" value="1"/>
</dbReference>
<keyword evidence="4" id="KW-1185">Reference proteome</keyword>
<organism evidence="3 4">
    <name type="scientific">Streptosporangium oxazolinicum</name>
    <dbReference type="NCBI Taxonomy" id="909287"/>
    <lineage>
        <taxon>Bacteria</taxon>
        <taxon>Bacillati</taxon>
        <taxon>Actinomycetota</taxon>
        <taxon>Actinomycetes</taxon>
        <taxon>Streptosporangiales</taxon>
        <taxon>Streptosporangiaceae</taxon>
        <taxon>Streptosporangium</taxon>
    </lineage>
</organism>
<dbReference type="SMART" id="SM00855">
    <property type="entry name" value="PGAM"/>
    <property type="match status" value="1"/>
</dbReference>
<dbReference type="InterPro" id="IPR000086">
    <property type="entry name" value="NUDIX_hydrolase_dom"/>
</dbReference>
<dbReference type="PANTHER" id="PTHR21340:SF0">
    <property type="entry name" value="BIS(5'-NUCLEOSYL)-TETRAPHOSPHATASE [ASYMMETRICAL]"/>
    <property type="match status" value="1"/>
</dbReference>
<dbReference type="InterPro" id="IPR051325">
    <property type="entry name" value="Nudix_hydrolase_domain"/>
</dbReference>
<evidence type="ECO:0000259" key="2">
    <source>
        <dbReference type="PROSITE" id="PS51462"/>
    </source>
</evidence>
<dbReference type="Proteomes" id="UP001501251">
    <property type="component" value="Unassembled WGS sequence"/>
</dbReference>
<dbReference type="PANTHER" id="PTHR21340">
    <property type="entry name" value="DIADENOSINE 5,5-P1,P4-TETRAPHOSPHATE PYROPHOSPHOHYDROLASE MUTT"/>
    <property type="match status" value="1"/>
</dbReference>
<sequence length="292" mass="32027">MTEHDARPDDMIHAAGAVIWRGSPDAPEVALVHRPKYDDWSFPKGKLKRGEHPLAGALREVAEETGIVAEFGRSLPSSHYTKGGRPKRVDYWLARMVAEDRRTDTREVDDVVWLPVEEAVRRLTYEWDAGLLRALGETSPATTPLVLVRHGLAGNRQDWRGDDDDRPLDGRGRGQSEVLASVLGAFRLTELVSSPSRRCVQTLEPYAERAGLPIRLEPVLSENGYDCRASLRLASEAMASNRPVALCSHGKVLPELIAGLDERAGGTRLSKGAFMVLHHAGGDVVAADAYDV</sequence>
<dbReference type="InterPro" id="IPR020084">
    <property type="entry name" value="NUDIX_hydrolase_CS"/>
</dbReference>
<reference evidence="4" key="1">
    <citation type="journal article" date="2019" name="Int. J. Syst. Evol. Microbiol.">
        <title>The Global Catalogue of Microorganisms (GCM) 10K type strain sequencing project: providing services to taxonomists for standard genome sequencing and annotation.</title>
        <authorList>
            <consortium name="The Broad Institute Genomics Platform"/>
            <consortium name="The Broad Institute Genome Sequencing Center for Infectious Disease"/>
            <person name="Wu L."/>
            <person name="Ma J."/>
        </authorList>
    </citation>
    <scope>NUCLEOTIDE SEQUENCE [LARGE SCALE GENOMIC DNA]</scope>
    <source>
        <strain evidence="4">JCM 17388</strain>
    </source>
</reference>
<name>A0ABP8BBQ5_9ACTN</name>
<comment type="caution">
    <text evidence="3">The sequence shown here is derived from an EMBL/GenBank/DDBJ whole genome shotgun (WGS) entry which is preliminary data.</text>
</comment>
<dbReference type="Pfam" id="PF00293">
    <property type="entry name" value="NUDIX"/>
    <property type="match status" value="1"/>
</dbReference>
<dbReference type="RefSeq" id="WP_344921453.1">
    <property type="nucleotide sequence ID" value="NZ_BAABAQ010000012.1"/>
</dbReference>
<evidence type="ECO:0000256" key="1">
    <source>
        <dbReference type="ARBA" id="ARBA00022801"/>
    </source>
</evidence>
<dbReference type="PROSITE" id="PS00893">
    <property type="entry name" value="NUDIX_BOX"/>
    <property type="match status" value="1"/>
</dbReference>
<dbReference type="InterPro" id="IPR015797">
    <property type="entry name" value="NUDIX_hydrolase-like_dom_sf"/>
</dbReference>
<proteinExistence type="predicted"/>
<evidence type="ECO:0000313" key="4">
    <source>
        <dbReference type="Proteomes" id="UP001501251"/>
    </source>
</evidence>
<feature type="domain" description="Nudix hydrolase" evidence="2">
    <location>
        <begin position="10"/>
        <end position="136"/>
    </location>
</feature>
<dbReference type="SUPFAM" id="SSF55811">
    <property type="entry name" value="Nudix"/>
    <property type="match status" value="1"/>
</dbReference>
<keyword evidence="1 3" id="KW-0378">Hydrolase</keyword>
<dbReference type="CDD" id="cd07067">
    <property type="entry name" value="HP_PGM_like"/>
    <property type="match status" value="1"/>
</dbReference>
<dbReference type="Gene3D" id="3.90.79.10">
    <property type="entry name" value="Nucleoside Triphosphate Pyrophosphohydrolase"/>
    <property type="match status" value="1"/>
</dbReference>
<dbReference type="SUPFAM" id="SSF53254">
    <property type="entry name" value="Phosphoglycerate mutase-like"/>
    <property type="match status" value="1"/>
</dbReference>
<evidence type="ECO:0000313" key="3">
    <source>
        <dbReference type="EMBL" id="GAA4202939.1"/>
    </source>
</evidence>
<dbReference type="PROSITE" id="PS51462">
    <property type="entry name" value="NUDIX"/>
    <property type="match status" value="1"/>
</dbReference>
<dbReference type="CDD" id="cd03673">
    <property type="entry name" value="NUDIX_Ap6A_hydrolase"/>
    <property type="match status" value="1"/>
</dbReference>
<dbReference type="EMBL" id="BAABAQ010000012">
    <property type="protein sequence ID" value="GAA4202939.1"/>
    <property type="molecule type" value="Genomic_DNA"/>
</dbReference>
<accession>A0ABP8BBQ5</accession>
<gene>
    <name evidence="3" type="ORF">GCM10022252_59830</name>
</gene>